<feature type="domain" description="FANCL C-terminal" evidence="1">
    <location>
        <begin position="299"/>
        <end position="361"/>
    </location>
</feature>
<evidence type="ECO:0000259" key="1">
    <source>
        <dbReference type="Pfam" id="PF11793"/>
    </source>
</evidence>
<dbReference type="EMBL" id="KQ414706">
    <property type="protein sequence ID" value="KOC63077.1"/>
    <property type="molecule type" value="Genomic_DNA"/>
</dbReference>
<protein>
    <submittedName>
        <fullName evidence="3">E3 ubiquitin-protein ligase FANCL</fullName>
    </submittedName>
</protein>
<dbReference type="AlphaFoldDB" id="A0A0L7QWT5"/>
<evidence type="ECO:0000259" key="2">
    <source>
        <dbReference type="Pfam" id="PF18891"/>
    </source>
</evidence>
<accession>A0A0L7QWT5</accession>
<proteinExistence type="predicted"/>
<dbReference type="InterPro" id="IPR013083">
    <property type="entry name" value="Znf_RING/FYVE/PHD"/>
</dbReference>
<dbReference type="InterPro" id="IPR026848">
    <property type="entry name" value="Fancl"/>
</dbReference>
<dbReference type="Pfam" id="PF18891">
    <property type="entry name" value="FANCL_d3"/>
    <property type="match status" value="1"/>
</dbReference>
<dbReference type="SMART" id="SM01197">
    <property type="entry name" value="FANCL_C"/>
    <property type="match status" value="1"/>
</dbReference>
<reference evidence="3 4" key="1">
    <citation type="submission" date="2015-07" db="EMBL/GenBank/DDBJ databases">
        <title>The genome of Habropoda laboriosa.</title>
        <authorList>
            <person name="Pan H."/>
            <person name="Kapheim K."/>
        </authorList>
    </citation>
    <scope>NUCLEOTIDE SEQUENCE [LARGE SCALE GENOMIC DNA]</scope>
    <source>
        <strain evidence="3">0110345459</strain>
    </source>
</reference>
<dbReference type="InterPro" id="IPR026850">
    <property type="entry name" value="FANCL_C"/>
</dbReference>
<dbReference type="InterPro" id="IPR043003">
    <property type="entry name" value="FANCL_d3_sf"/>
</dbReference>
<gene>
    <name evidence="3" type="ORF">WH47_03872</name>
</gene>
<dbReference type="STRING" id="597456.A0A0L7QWT5"/>
<dbReference type="GO" id="GO:0036297">
    <property type="term" value="P:interstrand cross-link repair"/>
    <property type="evidence" value="ECO:0007669"/>
    <property type="project" value="InterPro"/>
</dbReference>
<dbReference type="CDD" id="cd23832">
    <property type="entry name" value="DRWD-C_FANCL"/>
    <property type="match status" value="1"/>
</dbReference>
<feature type="domain" description="FANCL UBC-like" evidence="2">
    <location>
        <begin position="187"/>
        <end position="281"/>
    </location>
</feature>
<name>A0A0L7QWT5_9HYME</name>
<keyword evidence="4" id="KW-1185">Reference proteome</keyword>
<dbReference type="Pfam" id="PF11793">
    <property type="entry name" value="FANCL_C"/>
    <property type="match status" value="1"/>
</dbReference>
<dbReference type="Proteomes" id="UP000053825">
    <property type="component" value="Unassembled WGS sequence"/>
</dbReference>
<sequence length="365" mass="41950">MVVDDYEAIIQWHPQMILISKKPVTWKGFLTVSCNSNTGQNMRIKLRLVAPNYPSLNDAEVNFGKEISFIRKEGFSQKVKDLARNVTKASLFLSHLQTLIVSITFLLKLLLKGIQILSGNSLNTIKLSLENVAVELQRTKYGTYPWTVIYSDLPEIPAFGPFEKNLSTLAIARNKFKLQVEILKETWSNLKKIDKNCWIVDPLQPKPCHLYRRIYLTPSLSMLIKISPLNPMDLPEIKFMGSDIEVESMRNIVSKNLHNWNPKCDIIDNLLMLLNRDIFPKKEKEKYIENNGAIVTDEECCICFSMKLDNETLPEKICNNEKCRRHFHTSCLLQWLQAVAGNHVVFDYIHGTCPNCQESISCCIK</sequence>
<evidence type="ECO:0000313" key="4">
    <source>
        <dbReference type="Proteomes" id="UP000053825"/>
    </source>
</evidence>
<dbReference type="Gene3D" id="3.30.40.10">
    <property type="entry name" value="Zinc/RING finger domain, C3HC4 (zinc finger)"/>
    <property type="match status" value="1"/>
</dbReference>
<dbReference type="GO" id="GO:0006513">
    <property type="term" value="P:protein monoubiquitination"/>
    <property type="evidence" value="ECO:0007669"/>
    <property type="project" value="TreeGrafter"/>
</dbReference>
<dbReference type="InterPro" id="IPR044037">
    <property type="entry name" value="FANCL_d3"/>
</dbReference>
<dbReference type="PANTHER" id="PTHR13206">
    <property type="entry name" value="UBIQUITIN LIGASE PROTEIN PHF9 FANCONI ANEMIA GROUP L PROTEIN"/>
    <property type="match status" value="1"/>
</dbReference>
<dbReference type="GO" id="GO:0043240">
    <property type="term" value="C:Fanconi anaemia nuclear complex"/>
    <property type="evidence" value="ECO:0007669"/>
    <property type="project" value="InterPro"/>
</dbReference>
<dbReference type="OrthoDB" id="10263265at2759"/>
<dbReference type="Gene3D" id="3.10.110.20">
    <property type="entry name" value="RWD domain-like"/>
    <property type="match status" value="1"/>
</dbReference>
<evidence type="ECO:0000313" key="3">
    <source>
        <dbReference type="EMBL" id="KOC63077.1"/>
    </source>
</evidence>
<dbReference type="PANTHER" id="PTHR13206:SF0">
    <property type="entry name" value="E3 UBIQUITIN-PROTEIN LIGASE FANCL"/>
    <property type="match status" value="1"/>
</dbReference>
<dbReference type="SUPFAM" id="SSF57850">
    <property type="entry name" value="RING/U-box"/>
    <property type="match status" value="1"/>
</dbReference>
<dbReference type="GO" id="GO:0061630">
    <property type="term" value="F:ubiquitin protein ligase activity"/>
    <property type="evidence" value="ECO:0007669"/>
    <property type="project" value="TreeGrafter"/>
</dbReference>
<organism evidence="3 4">
    <name type="scientific">Habropoda laboriosa</name>
    <dbReference type="NCBI Taxonomy" id="597456"/>
    <lineage>
        <taxon>Eukaryota</taxon>
        <taxon>Metazoa</taxon>
        <taxon>Ecdysozoa</taxon>
        <taxon>Arthropoda</taxon>
        <taxon>Hexapoda</taxon>
        <taxon>Insecta</taxon>
        <taxon>Pterygota</taxon>
        <taxon>Neoptera</taxon>
        <taxon>Endopterygota</taxon>
        <taxon>Hymenoptera</taxon>
        <taxon>Apocrita</taxon>
        <taxon>Aculeata</taxon>
        <taxon>Apoidea</taxon>
        <taxon>Anthophila</taxon>
        <taxon>Apidae</taxon>
        <taxon>Habropoda</taxon>
    </lineage>
</organism>